<keyword evidence="3" id="KW-1185">Reference proteome</keyword>
<feature type="compositionally biased region" description="Acidic residues" evidence="1">
    <location>
        <begin position="940"/>
        <end position="982"/>
    </location>
</feature>
<feature type="region of interest" description="Disordered" evidence="1">
    <location>
        <begin position="65"/>
        <end position="88"/>
    </location>
</feature>
<dbReference type="RefSeq" id="XP_013902201.1">
    <property type="nucleotide sequence ID" value="XM_014046747.1"/>
</dbReference>
<organism evidence="2 3">
    <name type="scientific">Monoraphidium neglectum</name>
    <dbReference type="NCBI Taxonomy" id="145388"/>
    <lineage>
        <taxon>Eukaryota</taxon>
        <taxon>Viridiplantae</taxon>
        <taxon>Chlorophyta</taxon>
        <taxon>core chlorophytes</taxon>
        <taxon>Chlorophyceae</taxon>
        <taxon>CS clade</taxon>
        <taxon>Sphaeropleales</taxon>
        <taxon>Selenastraceae</taxon>
        <taxon>Monoraphidium</taxon>
    </lineage>
</organism>
<accession>A0A0D2MS24</accession>
<evidence type="ECO:0000313" key="2">
    <source>
        <dbReference type="EMBL" id="KIZ03182.1"/>
    </source>
</evidence>
<feature type="compositionally biased region" description="Gly residues" evidence="1">
    <location>
        <begin position="335"/>
        <end position="346"/>
    </location>
</feature>
<feature type="compositionally biased region" description="Low complexity" evidence="1">
    <location>
        <begin position="610"/>
        <end position="624"/>
    </location>
</feature>
<proteinExistence type="predicted"/>
<feature type="compositionally biased region" description="Basic and acidic residues" evidence="1">
    <location>
        <begin position="988"/>
        <end position="997"/>
    </location>
</feature>
<name>A0A0D2MS24_9CHLO</name>
<dbReference type="GeneID" id="25737652"/>
<gene>
    <name evidence="2" type="ORF">MNEG_4775</name>
</gene>
<feature type="region of interest" description="Disordered" evidence="1">
    <location>
        <begin position="937"/>
        <end position="997"/>
    </location>
</feature>
<dbReference type="AlphaFoldDB" id="A0A0D2MS24"/>
<dbReference type="Proteomes" id="UP000054498">
    <property type="component" value="Unassembled WGS sequence"/>
</dbReference>
<dbReference type="KEGG" id="mng:MNEG_4775"/>
<evidence type="ECO:0000256" key="1">
    <source>
        <dbReference type="SAM" id="MobiDB-lite"/>
    </source>
</evidence>
<feature type="region of interest" description="Disordered" evidence="1">
    <location>
        <begin position="331"/>
        <end position="386"/>
    </location>
</feature>
<feature type="compositionally biased region" description="Gly residues" evidence="1">
    <location>
        <begin position="355"/>
        <end position="386"/>
    </location>
</feature>
<reference evidence="2 3" key="1">
    <citation type="journal article" date="2013" name="BMC Genomics">
        <title>Reconstruction of the lipid metabolism for the microalga Monoraphidium neglectum from its genome sequence reveals characteristics suitable for biofuel production.</title>
        <authorList>
            <person name="Bogen C."/>
            <person name="Al-Dilaimi A."/>
            <person name="Albersmeier A."/>
            <person name="Wichmann J."/>
            <person name="Grundmann M."/>
            <person name="Rupp O."/>
            <person name="Lauersen K.J."/>
            <person name="Blifernez-Klassen O."/>
            <person name="Kalinowski J."/>
            <person name="Goesmann A."/>
            <person name="Mussgnug J.H."/>
            <person name="Kruse O."/>
        </authorList>
    </citation>
    <scope>NUCLEOTIDE SEQUENCE [LARGE SCALE GENOMIC DNA]</scope>
    <source>
        <strain evidence="2 3">SAG 48.87</strain>
    </source>
</reference>
<sequence length="997" mass="98292">MILPRVWQLSRHCLTDWLLRHHGRAAPLREWQHAAITWHALRSLSTRQLAEWLLACSRRARELTRDPAATAPRQRHRAQLCTPSGDEEQRAAEAEAARLLRGGDAAGALAAVSAPDGDLMLPILYAAQAGRADLALDLSDRVAAPGPAMFSPAAALRSGHPELAMQLARAPGAPVIAPGGRALWVLCAAARCGGVPPGALAAAAAFAPELDAADAFPLLGALAEPGVAQVLASAAVHTGLETSLSAVAVRAALDARHGAPLAAALRALLGALPRGAAPPVLAHAARMCAEVRSGAVSPLLPAELLGVVVGEARRAGCGDGVEWLLLRGGPAARRGSGGGGDGGNGSGSDEDSGAWPGGAGGDEGEGGGGAGGDGGAVGGGQGGGGAGGDGNGAANVAAPAAEAAAAGGGGPDLHANGSNAGGRGGPLAAASIGARLWWRAHAEGSAPAAAAGRASGQPGAAPSLSESPWTLDARAPASLHCCAALAALHVHGAAAAGAVAALVKPWEGPPPRHYLFTEKNVELQLGVLSAIEGGADGPAVAAAMRRQWLQRRREVLAVLADIRRGPPKATATAAGSGARKGRGAVAAAGPAAAATAPVDSAPEHRRTAVAAGAGPGAPAAAPAAEAGGAPAAGAAGAALAPAGAAGRPSAAARREAELAFHQKHELMIAELMGAIAAAARTGAPAVLGAVLDSDMAGAARGIRSSGLGPASLLGPDQAALVAAVVRGDAALVRLLARRRAAAHGGGPQPRTLAAMRGWAVGFMPLAFGLPGAQQDDALGIMLAALRLACWGGGARGGDGCGGRGGGSGGDAAGSSGGGGGSRGGGGLLGNVLVPRALAPSEFADVVFALGRGWPEDGLLLDMVVSAALPAMELAGDPEALAPLLCRVGRAGQLPMFARRVRASTVERFHLCGIFWPVSADLVAALAAWIARAEMVGVEGSEADEASDDSTGDDGDDEEEEEDEEEEADEDEDEEEEEEEDREGGECVMRGEEGPSGG</sequence>
<feature type="compositionally biased region" description="Low complexity" evidence="1">
    <location>
        <begin position="448"/>
        <end position="463"/>
    </location>
</feature>
<dbReference type="EMBL" id="KK100898">
    <property type="protein sequence ID" value="KIZ03182.1"/>
    <property type="molecule type" value="Genomic_DNA"/>
</dbReference>
<protein>
    <submittedName>
        <fullName evidence="2">Uncharacterized protein</fullName>
    </submittedName>
</protein>
<feature type="region of interest" description="Disordered" evidence="1">
    <location>
        <begin position="448"/>
        <end position="467"/>
    </location>
</feature>
<feature type="region of interest" description="Disordered" evidence="1">
    <location>
        <begin position="594"/>
        <end position="624"/>
    </location>
</feature>
<evidence type="ECO:0000313" key="3">
    <source>
        <dbReference type="Proteomes" id="UP000054498"/>
    </source>
</evidence>